<proteinExistence type="inferred from homology"/>
<dbReference type="SUPFAM" id="SSF109709">
    <property type="entry name" value="KorB DNA-binding domain-like"/>
    <property type="match status" value="1"/>
</dbReference>
<comment type="similarity">
    <text evidence="1">Belongs to the ParB family.</text>
</comment>
<gene>
    <name evidence="3" type="ORF">F6J89_02085</name>
</gene>
<protein>
    <submittedName>
        <fullName evidence="3">ParB/RepB/Spo0J family partition protein</fullName>
    </submittedName>
</protein>
<dbReference type="Pfam" id="PF02195">
    <property type="entry name" value="ParB_N"/>
    <property type="match status" value="1"/>
</dbReference>
<dbReference type="EMBL" id="JAAHFQ010000029">
    <property type="protein sequence ID" value="NER26430.1"/>
    <property type="molecule type" value="Genomic_DNA"/>
</dbReference>
<dbReference type="InterPro" id="IPR004437">
    <property type="entry name" value="ParB/RepB/Spo0J"/>
</dbReference>
<dbReference type="SUPFAM" id="SSF110849">
    <property type="entry name" value="ParB/Sulfiredoxin"/>
    <property type="match status" value="1"/>
</dbReference>
<evidence type="ECO:0000256" key="1">
    <source>
        <dbReference type="ARBA" id="ARBA00006295"/>
    </source>
</evidence>
<name>A0A6B3N4H6_9CYAN</name>
<dbReference type="InterPro" id="IPR014056">
    <property type="entry name" value="TypeIITA-like_toxin_pred"/>
</dbReference>
<dbReference type="NCBIfam" id="TIGR00180">
    <property type="entry name" value="parB_part"/>
    <property type="match status" value="1"/>
</dbReference>
<dbReference type="AlphaFoldDB" id="A0A6B3N4H6"/>
<dbReference type="GO" id="GO:0003677">
    <property type="term" value="F:DNA binding"/>
    <property type="evidence" value="ECO:0007669"/>
    <property type="project" value="InterPro"/>
</dbReference>
<dbReference type="InterPro" id="IPR003115">
    <property type="entry name" value="ParB_N"/>
</dbReference>
<dbReference type="PANTHER" id="PTHR33375:SF7">
    <property type="entry name" value="CHROMOSOME 2-PARTITIONING PROTEIN PARB-RELATED"/>
    <property type="match status" value="1"/>
</dbReference>
<dbReference type="Gene3D" id="1.10.10.2830">
    <property type="match status" value="1"/>
</dbReference>
<dbReference type="InterPro" id="IPR036086">
    <property type="entry name" value="ParB/Sulfiredoxin_sf"/>
</dbReference>
<organism evidence="3">
    <name type="scientific">Symploca sp. SIO1C4</name>
    <dbReference type="NCBI Taxonomy" id="2607765"/>
    <lineage>
        <taxon>Bacteria</taxon>
        <taxon>Bacillati</taxon>
        <taxon>Cyanobacteriota</taxon>
        <taxon>Cyanophyceae</taxon>
        <taxon>Coleofasciculales</taxon>
        <taxon>Coleofasciculaceae</taxon>
        <taxon>Symploca</taxon>
    </lineage>
</organism>
<dbReference type="PANTHER" id="PTHR33375">
    <property type="entry name" value="CHROMOSOME-PARTITIONING PROTEIN PARB-RELATED"/>
    <property type="match status" value="1"/>
</dbReference>
<dbReference type="InterPro" id="IPR050336">
    <property type="entry name" value="Chromosome_partition/occlusion"/>
</dbReference>
<dbReference type="Gene3D" id="3.90.1530.30">
    <property type="match status" value="1"/>
</dbReference>
<comment type="caution">
    <text evidence="3">The sequence shown here is derived from an EMBL/GenBank/DDBJ whole genome shotgun (WGS) entry which is preliminary data.</text>
</comment>
<dbReference type="NCBIfam" id="TIGR02683">
    <property type="entry name" value="upstrm_HI1419"/>
    <property type="match status" value="1"/>
</dbReference>
<feature type="domain" description="ParB-like N-terminal" evidence="2">
    <location>
        <begin position="4"/>
        <end position="54"/>
    </location>
</feature>
<dbReference type="GO" id="GO:0007059">
    <property type="term" value="P:chromosome segregation"/>
    <property type="evidence" value="ECO:0007669"/>
    <property type="project" value="TreeGrafter"/>
</dbReference>
<dbReference type="GO" id="GO:0005694">
    <property type="term" value="C:chromosome"/>
    <property type="evidence" value="ECO:0007669"/>
    <property type="project" value="TreeGrafter"/>
</dbReference>
<accession>A0A6B3N4H6</accession>
<reference evidence="3" key="1">
    <citation type="submission" date="2019-11" db="EMBL/GenBank/DDBJ databases">
        <title>Genomic insights into an expanded diversity of filamentous marine cyanobacteria reveals the extraordinary biosynthetic potential of Moorea and Okeania.</title>
        <authorList>
            <person name="Ferreira Leao T."/>
            <person name="Wang M."/>
            <person name="Moss N."/>
            <person name="Da Silva R."/>
            <person name="Sanders J."/>
            <person name="Nurk S."/>
            <person name="Gurevich A."/>
            <person name="Humphrey G."/>
            <person name="Reher R."/>
            <person name="Zhu Q."/>
            <person name="Belda-Ferre P."/>
            <person name="Glukhov E."/>
            <person name="Rex R."/>
            <person name="Dorrestein P.C."/>
            <person name="Knight R."/>
            <person name="Pevzner P."/>
            <person name="Gerwick W.H."/>
            <person name="Gerwick L."/>
        </authorList>
    </citation>
    <scope>NUCLEOTIDE SEQUENCE</scope>
    <source>
        <strain evidence="3">SIO1C4</strain>
    </source>
</reference>
<evidence type="ECO:0000259" key="2">
    <source>
        <dbReference type="Pfam" id="PF02195"/>
    </source>
</evidence>
<evidence type="ECO:0000313" key="3">
    <source>
        <dbReference type="EMBL" id="NER26430.1"/>
    </source>
</evidence>
<sequence length="237" mass="26603">MLEVVRSLGQECYELIAGERRLRASRMSGLARVPVVVMNINREQASEIALIENLQREDLNPVEETEAILGLISLKFDIRRDNAIAALYSLNNKVTKGSNHNVMVREDDLQKLFNSLGCGKWQSFVKNRLPFLKLPTDILEALCSGKIAYTKALVITRMKDEQGKSAFASWFNKLNPQAAVKVTTYLTRVEMGNFSQLKGIGSGVHELRIDWGPGYRVYMGRDGDTLIILLDGGTKKR</sequence>